<dbReference type="CDD" id="cd00063">
    <property type="entry name" value="FN3"/>
    <property type="match status" value="10"/>
</dbReference>
<sequence>MIISLVLGIVPSAAAQPDAGCPDVLVLGSRGSGEPQDGVGVGKPVTEFWNQLRSQLPADKSIELWPNPYRAISLIGAVELVQVTVPLLWNKANYGRYRDSVDDGVVRLSAKITEFVAACGTTQLVISGYSQGGQVSAEVYESLAPSVRSRVAGMVLFGEPVFNSASRSALGNFEYGRHGSLQGPRPEFTEPERVLSYCHFQDFVCQGMWDWNRLKKPTQLFGIAPHLNYDTLGNFAGGPTYPESAARTIAGRLRPAPPSAGPTAVITPVDGAVAGEPVGITAAQSVDPQGRKLTYHWDLDNSGQYSTTSPGPAVIATFDTAGQRTVGLRVTNDAGQSAVTSAVIPVVAPDDFTAPPGKPVAVTSTPSPDQTSATLTWQPAPSGPPAETYEVVTTDGQVIAAIEHGGAGQFTLPAAELPISVVVQAKNRAGDSPDSDAVVMSVAGPGKPHGDLNQLWNAYGDQGGHWTGGDRTASVPLPDGRTAWLFSDTFLGTVNPDHSRPANSPMPRNTLVVQNANGSLGTTLHGGTPEAPRALVEQSGSSLIHWVGDGVVEGGSLRVLYNLYESTGPGGLDVRLAGTSLATFSLPGLQLTELRRLSVGATTAWGSEILVEGGHTYIYGSENNNVRVARSANGVGGAWEYWTGSGWSSDELTSTAVLNGVGTAFSVTKVGQEYALVTVDATNTFSSTVMGYAATGLTGPFTRPRVLYQAPEVGSGGKQIIVYDATVHQQYSSGSTLLFSYNVNSLNASDNYADARIYRPRFVSANWTPGAPDPEALPGPPTNLTARDNGDGSATLEWRPVQDTGVVYRVYQRDLRAAQADFTRLSGRYAHPSATIGFLRDQHRYEFRVTAENPAGESAPSNTAELDLHVGRPEPPTALTATPNDAGEVSLHWVRSPSSGLVNYTVLRRDETGGENEFTPIGAPDTSLNTTKDTGLAHQHTYEYKVVASRSGLTSDPSNLAQATARYALPAAPTGLTATSRPDGQIDVAWRQPEAGAWYYVYQRDLTIGQQVPTRLDLPITTCCGFTAGYLTHGHEYEFQVSAVNRGGEGPKSAPATAVSTYPVPQAPTALTATPGNGEVKLRWTASPTPDVFYWIYQRDVTGGETTLRQLPYPLSTCCEFTAGLLANDHEYEFAVSATNQAGESPSAGPVRATPKAPLPERPTGLTATPRPDGTIKLTWQEATPNTWFTVYQRHVDNEPDFTALPLPITTCCEFTAGMLEHNEAYEFKVAATNGTGDSPHSQVARATAFYSPPPAPGNLRGRAAGNGRVSLDWDSAGPSLFYWVYQRNAGSGNFQKSLFPTDRLEASIEPLVHGTAYEFYVTAQNAGGEGPPSATVQVTSLGGLPAPPGALTATAGDGQVSLTWVASTTPGAQYYVWQRDTAAQSWKRLPIPVNCCSFTAGLLANGTTYEFRVTAANASGESTPSTVASARPMPPLPAAASGLSAVAGDGKVTLNWNASPSPSVMYWIEYRAGGNWTRLQYPLSTCCAFTVERLANGTTYQFRVFAANLSGDGAPSNVASARPMPPLPAAASGLSAVAGDGRVTLNWNASPSPSVMYWIEYRAAGGTWTRLRYPLSTCCGFTVTYLGNGTTYEFRVFATNLAGDSAPTNVASARPMPPLPVAPNALSATLEGQTTAKLLWTAVPNAYYYVYLRRGNGAFERLAYPFSTNYATVPMQYGYFYEFYVTAINMTGESGHSPHATVRSGPRDFITQCATAVGSFPNPISGDPSNHYAFPKATICGYRNGSKIDYSLTWTTSGHRLMYGYFRYQIEDCATGNIVSENEMNYPTEPSRTDETRNGVLQIDWRRMYRVHAFGEGNILVGTNPGPYYARFTWGPGYSPRFDAWSSCF</sequence>
<dbReference type="InterPro" id="IPR013783">
    <property type="entry name" value="Ig-like_fold"/>
</dbReference>
<evidence type="ECO:0000313" key="9">
    <source>
        <dbReference type="Proteomes" id="UP001285521"/>
    </source>
</evidence>
<dbReference type="InterPro" id="IPR003961">
    <property type="entry name" value="FN3_dom"/>
</dbReference>
<dbReference type="RefSeq" id="WP_319966471.1">
    <property type="nucleotide sequence ID" value="NZ_JAXAVW010000010.1"/>
</dbReference>
<gene>
    <name evidence="8" type="ORF">SK803_14370</name>
</gene>
<keyword evidence="3" id="KW-0326">Glycosidase</keyword>
<dbReference type="SUPFAM" id="SSF53474">
    <property type="entry name" value="alpha/beta-Hydrolases"/>
    <property type="match status" value="1"/>
</dbReference>
<feature type="compositionally biased region" description="Polar residues" evidence="5">
    <location>
        <begin position="362"/>
        <end position="379"/>
    </location>
</feature>
<keyword evidence="9" id="KW-1185">Reference proteome</keyword>
<dbReference type="SMART" id="SM01110">
    <property type="entry name" value="Cutinase"/>
    <property type="match status" value="1"/>
</dbReference>
<dbReference type="InterPro" id="IPR050964">
    <property type="entry name" value="Striated_Muscle_Regulatory"/>
</dbReference>
<feature type="region of interest" description="Disordered" evidence="5">
    <location>
        <begin position="359"/>
        <end position="387"/>
    </location>
</feature>
<feature type="domain" description="Fibronectin type-III" evidence="7">
    <location>
        <begin position="1528"/>
        <end position="1619"/>
    </location>
</feature>
<feature type="domain" description="Fibronectin type-III" evidence="7">
    <location>
        <begin position="1162"/>
        <end position="1255"/>
    </location>
</feature>
<organism evidence="8 9">
    <name type="scientific">Lentzea miocenica</name>
    <dbReference type="NCBI Taxonomy" id="3095431"/>
    <lineage>
        <taxon>Bacteria</taxon>
        <taxon>Bacillati</taxon>
        <taxon>Actinomycetota</taxon>
        <taxon>Actinomycetes</taxon>
        <taxon>Pseudonocardiales</taxon>
        <taxon>Pseudonocardiaceae</taxon>
        <taxon>Lentzea</taxon>
    </lineage>
</organism>
<dbReference type="SMART" id="SM00089">
    <property type="entry name" value="PKD"/>
    <property type="match status" value="1"/>
</dbReference>
<dbReference type="CDD" id="cd00146">
    <property type="entry name" value="PKD"/>
    <property type="match status" value="1"/>
</dbReference>
<feature type="domain" description="PKD" evidence="6">
    <location>
        <begin position="261"/>
        <end position="349"/>
    </location>
</feature>
<keyword evidence="1" id="KW-0677">Repeat</keyword>
<dbReference type="InterPro" id="IPR022409">
    <property type="entry name" value="PKD/Chitinase_dom"/>
</dbReference>
<dbReference type="SUPFAM" id="SSF49299">
    <property type="entry name" value="PKD domain"/>
    <property type="match status" value="1"/>
</dbReference>
<dbReference type="Gene3D" id="3.40.50.1820">
    <property type="entry name" value="alpha/beta hydrolase"/>
    <property type="match status" value="1"/>
</dbReference>
<dbReference type="SMART" id="SM00060">
    <property type="entry name" value="FN3"/>
    <property type="match status" value="11"/>
</dbReference>
<comment type="caution">
    <text evidence="8">The sequence shown here is derived from an EMBL/GenBank/DDBJ whole genome shotgun (WGS) entry which is preliminary data.</text>
</comment>
<evidence type="ECO:0000256" key="5">
    <source>
        <dbReference type="SAM" id="MobiDB-lite"/>
    </source>
</evidence>
<feature type="domain" description="Fibronectin type-III" evidence="7">
    <location>
        <begin position="1435"/>
        <end position="1527"/>
    </location>
</feature>
<feature type="region of interest" description="Disordered" evidence="5">
    <location>
        <begin position="1141"/>
        <end position="1173"/>
    </location>
</feature>
<keyword evidence="2" id="KW-0378">Hydrolase</keyword>
<feature type="domain" description="Fibronectin type-III" evidence="7">
    <location>
        <begin position="1623"/>
        <end position="1708"/>
    </location>
</feature>
<evidence type="ECO:0000256" key="1">
    <source>
        <dbReference type="ARBA" id="ARBA00022737"/>
    </source>
</evidence>
<evidence type="ECO:0000259" key="7">
    <source>
        <dbReference type="PROSITE" id="PS50853"/>
    </source>
</evidence>
<feature type="domain" description="Fibronectin type-III" evidence="7">
    <location>
        <begin position="1067"/>
        <end position="1158"/>
    </location>
</feature>
<dbReference type="SUPFAM" id="SSF49265">
    <property type="entry name" value="Fibronectin type III"/>
    <property type="match status" value="6"/>
</dbReference>
<name>A0ABU4SZT0_9PSEU</name>
<accession>A0ABU4SZT0</accession>
<reference evidence="8 9" key="1">
    <citation type="submission" date="2023-11" db="EMBL/GenBank/DDBJ databases">
        <title>Lentzea sokolovensis, sp. nov., Lentzea kristufkii, sp. nov., and Lentzea miocenensis, sp. nov., rare actinobacteria from Sokolov Coal Basin, Miocene lacustrine sediment, Czech Republic.</title>
        <authorList>
            <person name="Lara A."/>
            <person name="Kotroba L."/>
            <person name="Nouioui I."/>
            <person name="Neumann-Schaal M."/>
            <person name="Mast Y."/>
            <person name="Chronakova A."/>
        </authorList>
    </citation>
    <scope>NUCLEOTIDE SEQUENCE [LARGE SCALE GENOMIC DNA]</scope>
    <source>
        <strain evidence="8 9">BCCO 10_0856</strain>
    </source>
</reference>
<dbReference type="PANTHER" id="PTHR13817:SF151">
    <property type="entry name" value="TITIN"/>
    <property type="match status" value="1"/>
</dbReference>
<reference evidence="8 9" key="2">
    <citation type="submission" date="2023-11" db="EMBL/GenBank/DDBJ databases">
        <authorList>
            <person name="Lara A.C."/>
            <person name="Chronakova A."/>
        </authorList>
    </citation>
    <scope>NUCLEOTIDE SEQUENCE [LARGE SCALE GENOMIC DNA]</scope>
    <source>
        <strain evidence="8 9">BCCO 10_0856</strain>
    </source>
</reference>
<dbReference type="InterPro" id="IPR000675">
    <property type="entry name" value="Cutinase/axe"/>
</dbReference>
<dbReference type="InterPro" id="IPR029058">
    <property type="entry name" value="AB_hydrolase_fold"/>
</dbReference>
<feature type="domain" description="Fibronectin type-III" evidence="7">
    <location>
        <begin position="355"/>
        <end position="445"/>
    </location>
</feature>
<dbReference type="Pfam" id="PF18911">
    <property type="entry name" value="PKD_4"/>
    <property type="match status" value="1"/>
</dbReference>
<proteinExistence type="predicted"/>
<feature type="domain" description="Fibronectin type-III" evidence="7">
    <location>
        <begin position="875"/>
        <end position="971"/>
    </location>
</feature>
<dbReference type="Pfam" id="PF01083">
    <property type="entry name" value="Cutinase"/>
    <property type="match status" value="1"/>
</dbReference>
<dbReference type="EMBL" id="JAXAVW010000010">
    <property type="protein sequence ID" value="MDX8031409.1"/>
    <property type="molecule type" value="Genomic_DNA"/>
</dbReference>
<dbReference type="InterPro" id="IPR000601">
    <property type="entry name" value="PKD_dom"/>
</dbReference>
<keyword evidence="4" id="KW-0119">Carbohydrate metabolism</keyword>
<evidence type="ECO:0000256" key="3">
    <source>
        <dbReference type="ARBA" id="ARBA00023295"/>
    </source>
</evidence>
<dbReference type="PROSITE" id="PS50093">
    <property type="entry name" value="PKD"/>
    <property type="match status" value="1"/>
</dbReference>
<feature type="region of interest" description="Disordered" evidence="5">
    <location>
        <begin position="913"/>
        <end position="932"/>
    </location>
</feature>
<protein>
    <submittedName>
        <fullName evidence="8">DUF5005 domain-containing protein</fullName>
    </submittedName>
</protein>
<evidence type="ECO:0000259" key="6">
    <source>
        <dbReference type="PROSITE" id="PS50093"/>
    </source>
</evidence>
<feature type="domain" description="Fibronectin type-III" evidence="7">
    <location>
        <begin position="1345"/>
        <end position="1433"/>
    </location>
</feature>
<feature type="domain" description="Fibronectin type-III" evidence="7">
    <location>
        <begin position="1256"/>
        <end position="1344"/>
    </location>
</feature>
<feature type="domain" description="Fibronectin type-III" evidence="7">
    <location>
        <begin position="780"/>
        <end position="871"/>
    </location>
</feature>
<dbReference type="InterPro" id="IPR035986">
    <property type="entry name" value="PKD_dom_sf"/>
</dbReference>
<dbReference type="Pfam" id="PF00041">
    <property type="entry name" value="fn3"/>
    <property type="match status" value="5"/>
</dbReference>
<keyword evidence="4" id="KW-0624">Polysaccharide degradation</keyword>
<feature type="domain" description="Fibronectin type-III" evidence="7">
    <location>
        <begin position="972"/>
        <end position="1064"/>
    </location>
</feature>
<evidence type="ECO:0000256" key="2">
    <source>
        <dbReference type="ARBA" id="ARBA00022801"/>
    </source>
</evidence>
<evidence type="ECO:0000256" key="4">
    <source>
        <dbReference type="ARBA" id="ARBA00023326"/>
    </source>
</evidence>
<dbReference type="PANTHER" id="PTHR13817">
    <property type="entry name" value="TITIN"/>
    <property type="match status" value="1"/>
</dbReference>
<dbReference type="PROSITE" id="PS50853">
    <property type="entry name" value="FN3"/>
    <property type="match status" value="11"/>
</dbReference>
<dbReference type="Gene3D" id="2.60.40.10">
    <property type="entry name" value="Immunoglobulins"/>
    <property type="match status" value="11"/>
</dbReference>
<evidence type="ECO:0000313" key="8">
    <source>
        <dbReference type="EMBL" id="MDX8031409.1"/>
    </source>
</evidence>
<dbReference type="Proteomes" id="UP001285521">
    <property type="component" value="Unassembled WGS sequence"/>
</dbReference>
<dbReference type="InterPro" id="IPR036116">
    <property type="entry name" value="FN3_sf"/>
</dbReference>